<evidence type="ECO:0000256" key="1">
    <source>
        <dbReference type="SAM" id="MobiDB-lite"/>
    </source>
</evidence>
<feature type="region of interest" description="Disordered" evidence="1">
    <location>
        <begin position="1"/>
        <end position="32"/>
    </location>
</feature>
<protein>
    <submittedName>
        <fullName evidence="2">Uncharacterized protein</fullName>
    </submittedName>
</protein>
<gene>
    <name evidence="2" type="ORF">PIB30_036786</name>
</gene>
<evidence type="ECO:0000313" key="3">
    <source>
        <dbReference type="Proteomes" id="UP001341840"/>
    </source>
</evidence>
<dbReference type="EMBL" id="JASCZI010211630">
    <property type="protein sequence ID" value="MED6195315.1"/>
    <property type="molecule type" value="Genomic_DNA"/>
</dbReference>
<dbReference type="Proteomes" id="UP001341840">
    <property type="component" value="Unassembled WGS sequence"/>
</dbReference>
<name>A0ABU6XB84_9FABA</name>
<accession>A0ABU6XB84</accession>
<reference evidence="2 3" key="1">
    <citation type="journal article" date="2023" name="Plants (Basel)">
        <title>Bridging the Gap: Combining Genomics and Transcriptomics Approaches to Understand Stylosanthes scabra, an Orphan Legume from the Brazilian Caatinga.</title>
        <authorList>
            <person name="Ferreira-Neto J.R.C."/>
            <person name="da Silva M.D."/>
            <person name="Binneck E."/>
            <person name="de Melo N.F."/>
            <person name="da Silva R.H."/>
            <person name="de Melo A.L.T.M."/>
            <person name="Pandolfi V."/>
            <person name="Bustamante F.O."/>
            <person name="Brasileiro-Vidal A.C."/>
            <person name="Benko-Iseppon A.M."/>
        </authorList>
    </citation>
    <scope>NUCLEOTIDE SEQUENCE [LARGE SCALE GENOMIC DNA]</scope>
    <source>
        <tissue evidence="2">Leaves</tissue>
    </source>
</reference>
<proteinExistence type="predicted"/>
<sequence length="127" mass="13968">MEHKCVVAEQRPTPRRQSSTPKRQNQHSEPIVREPHLGVIPTCLGVLLHPRAQQTAMLGVILTRLGVTIFWPHETSSFHTLKCLATNAQASGTNAQVLPSLEPKETNKNQCLGATHIRPSVGIRATI</sequence>
<organism evidence="2 3">
    <name type="scientific">Stylosanthes scabra</name>
    <dbReference type="NCBI Taxonomy" id="79078"/>
    <lineage>
        <taxon>Eukaryota</taxon>
        <taxon>Viridiplantae</taxon>
        <taxon>Streptophyta</taxon>
        <taxon>Embryophyta</taxon>
        <taxon>Tracheophyta</taxon>
        <taxon>Spermatophyta</taxon>
        <taxon>Magnoliopsida</taxon>
        <taxon>eudicotyledons</taxon>
        <taxon>Gunneridae</taxon>
        <taxon>Pentapetalae</taxon>
        <taxon>rosids</taxon>
        <taxon>fabids</taxon>
        <taxon>Fabales</taxon>
        <taxon>Fabaceae</taxon>
        <taxon>Papilionoideae</taxon>
        <taxon>50 kb inversion clade</taxon>
        <taxon>dalbergioids sensu lato</taxon>
        <taxon>Dalbergieae</taxon>
        <taxon>Pterocarpus clade</taxon>
        <taxon>Stylosanthes</taxon>
    </lineage>
</organism>
<comment type="caution">
    <text evidence="2">The sequence shown here is derived from an EMBL/GenBank/DDBJ whole genome shotgun (WGS) entry which is preliminary data.</text>
</comment>
<keyword evidence="3" id="KW-1185">Reference proteome</keyword>
<evidence type="ECO:0000313" key="2">
    <source>
        <dbReference type="EMBL" id="MED6195315.1"/>
    </source>
</evidence>